<dbReference type="Pfam" id="PF04986">
    <property type="entry name" value="Y2_Tnp"/>
    <property type="match status" value="1"/>
</dbReference>
<reference evidence="3" key="1">
    <citation type="journal article" date="2015" name="Nature">
        <title>Complex archaea that bridge the gap between prokaryotes and eukaryotes.</title>
        <authorList>
            <person name="Spang A."/>
            <person name="Saw J.H."/>
            <person name="Jorgensen S.L."/>
            <person name="Zaremba-Niedzwiedzka K."/>
            <person name="Martijn J."/>
            <person name="Lind A.E."/>
            <person name="van Eijk R."/>
            <person name="Schleper C."/>
            <person name="Guy L."/>
            <person name="Ettema T.J."/>
        </authorList>
    </citation>
    <scope>NUCLEOTIDE SEQUENCE</scope>
</reference>
<dbReference type="PANTHER" id="PTHR37023">
    <property type="entry name" value="TRANSPOSASE"/>
    <property type="match status" value="1"/>
</dbReference>
<feature type="non-terminal residue" evidence="3">
    <location>
        <position position="214"/>
    </location>
</feature>
<dbReference type="EMBL" id="LAZR01029394">
    <property type="protein sequence ID" value="KKL59712.1"/>
    <property type="molecule type" value="Genomic_DNA"/>
</dbReference>
<feature type="domain" description="Transposase zinc-binding" evidence="2">
    <location>
        <begin position="23"/>
        <end position="112"/>
    </location>
</feature>
<accession>A0A0F9G8Z5</accession>
<dbReference type="InterPro" id="IPR026889">
    <property type="entry name" value="Zn_Tnp"/>
</dbReference>
<sequence>MTSAGLCHTSAKLERPRLEVADIFRAHAEQYRESHALSPQQLKLLWDIENCRTAALGGHADVCIACGHYTVSFNSCRNRHCPKCQSLAQAQWIDQRLQRIIDTHYFHTVFTLPHELKPLAMDNQKQIYDMLFRAASRTLLEFGHSRLGAQIGFTAVLHTWSRELQYHIHLHCIVTGGGLALSEDRWVPTRESYLFPIEAMSQLFRGKFLDALQK</sequence>
<gene>
    <name evidence="3" type="ORF">LCGC14_2212570</name>
</gene>
<dbReference type="AlphaFoldDB" id="A0A0F9G8Z5"/>
<protein>
    <submittedName>
        <fullName evidence="3">Uncharacterized protein</fullName>
    </submittedName>
</protein>
<evidence type="ECO:0000259" key="1">
    <source>
        <dbReference type="Pfam" id="PF04986"/>
    </source>
</evidence>
<dbReference type="PANTHER" id="PTHR37023:SF1">
    <property type="entry name" value="ISSOD25 TRANSPOSASE TNPA_ISSOD25"/>
    <property type="match status" value="1"/>
</dbReference>
<dbReference type="GO" id="GO:0006313">
    <property type="term" value="P:DNA transposition"/>
    <property type="evidence" value="ECO:0007669"/>
    <property type="project" value="InterPro"/>
</dbReference>
<name>A0A0F9G8Z5_9ZZZZ</name>
<dbReference type="InterPro" id="IPR007069">
    <property type="entry name" value="Transposase_32"/>
</dbReference>
<evidence type="ECO:0000259" key="2">
    <source>
        <dbReference type="Pfam" id="PF14319"/>
    </source>
</evidence>
<feature type="domain" description="Transposase IS801/IS1294" evidence="1">
    <location>
        <begin position="152"/>
        <end position="214"/>
    </location>
</feature>
<proteinExistence type="predicted"/>
<dbReference type="Pfam" id="PF14319">
    <property type="entry name" value="Zn_Tnp_IS91"/>
    <property type="match status" value="1"/>
</dbReference>
<evidence type="ECO:0000313" key="3">
    <source>
        <dbReference type="EMBL" id="KKL59712.1"/>
    </source>
</evidence>
<dbReference type="GO" id="GO:0004803">
    <property type="term" value="F:transposase activity"/>
    <property type="evidence" value="ECO:0007669"/>
    <property type="project" value="InterPro"/>
</dbReference>
<comment type="caution">
    <text evidence="3">The sequence shown here is derived from an EMBL/GenBank/DDBJ whole genome shotgun (WGS) entry which is preliminary data.</text>
</comment>
<organism evidence="3">
    <name type="scientific">marine sediment metagenome</name>
    <dbReference type="NCBI Taxonomy" id="412755"/>
    <lineage>
        <taxon>unclassified sequences</taxon>
        <taxon>metagenomes</taxon>
        <taxon>ecological metagenomes</taxon>
    </lineage>
</organism>
<dbReference type="GO" id="GO:0003677">
    <property type="term" value="F:DNA binding"/>
    <property type="evidence" value="ECO:0007669"/>
    <property type="project" value="InterPro"/>
</dbReference>